<proteinExistence type="predicted"/>
<reference evidence="1 2" key="1">
    <citation type="submission" date="2017-09" db="EMBL/GenBank/DDBJ databases">
        <authorList>
            <person name="Varghese N."/>
            <person name="Submissions S."/>
        </authorList>
    </citation>
    <scope>NUCLEOTIDE SEQUENCE [LARGE SCALE GENOMIC DNA]</scope>
    <source>
        <strain evidence="1 2">OK806</strain>
    </source>
</reference>
<dbReference type="Proteomes" id="UP000219522">
    <property type="component" value="Unassembled WGS sequence"/>
</dbReference>
<organism evidence="1 2">
    <name type="scientific">Caballeronia arationis</name>
    <dbReference type="NCBI Taxonomy" id="1777142"/>
    <lineage>
        <taxon>Bacteria</taxon>
        <taxon>Pseudomonadati</taxon>
        <taxon>Pseudomonadota</taxon>
        <taxon>Betaproteobacteria</taxon>
        <taxon>Burkholderiales</taxon>
        <taxon>Burkholderiaceae</taxon>
        <taxon>Caballeronia</taxon>
    </lineage>
</organism>
<sequence length="90" mass="9600">MASDAIVAKMDPLLSARNNGYSLLLMSNFDAASLNSAITESGDDGITHSSAILPPDKYRDRFAVALSMSAHRAVVVERMASDGRMRGALE</sequence>
<evidence type="ECO:0000313" key="2">
    <source>
        <dbReference type="Proteomes" id="UP000219522"/>
    </source>
</evidence>
<dbReference type="AlphaFoldDB" id="A0A7Z7I0Z4"/>
<comment type="caution">
    <text evidence="1">The sequence shown here is derived from an EMBL/GenBank/DDBJ whole genome shotgun (WGS) entry which is preliminary data.</text>
</comment>
<accession>A0A7Z7I0Z4</accession>
<dbReference type="RefSeq" id="WP_097189569.1">
    <property type="nucleotide sequence ID" value="NZ_OCSU01000001.1"/>
</dbReference>
<keyword evidence="2" id="KW-1185">Reference proteome</keyword>
<evidence type="ECO:0000313" key="1">
    <source>
        <dbReference type="EMBL" id="SOE46692.1"/>
    </source>
</evidence>
<protein>
    <submittedName>
        <fullName evidence="1">Uncharacterized protein</fullName>
    </submittedName>
</protein>
<name>A0A7Z7I0Z4_9BURK</name>
<dbReference type="EMBL" id="OCSU01000001">
    <property type="protein sequence ID" value="SOE46692.1"/>
    <property type="molecule type" value="Genomic_DNA"/>
</dbReference>
<gene>
    <name evidence="1" type="ORF">SAMN05446927_0149</name>
</gene>